<accession>A0A6A3L924</accession>
<dbReference type="Proteomes" id="UP000434957">
    <property type="component" value="Unassembled WGS sequence"/>
</dbReference>
<name>A0A6A3L924_9STRA</name>
<evidence type="ECO:0000313" key="4">
    <source>
        <dbReference type="EMBL" id="KAE9354900.1"/>
    </source>
</evidence>
<feature type="compositionally biased region" description="Gly residues" evidence="1">
    <location>
        <begin position="73"/>
        <end position="83"/>
    </location>
</feature>
<evidence type="ECO:0000313" key="6">
    <source>
        <dbReference type="Proteomes" id="UP000434957"/>
    </source>
</evidence>
<dbReference type="OrthoDB" id="10429984at2759"/>
<comment type="caution">
    <text evidence="2">The sequence shown here is derived from an EMBL/GenBank/DDBJ whole genome shotgun (WGS) entry which is preliminary data.</text>
</comment>
<proteinExistence type="predicted"/>
<dbReference type="Proteomes" id="UP000429607">
    <property type="component" value="Unassembled WGS sequence"/>
</dbReference>
<evidence type="ECO:0000313" key="5">
    <source>
        <dbReference type="Proteomes" id="UP000429607"/>
    </source>
</evidence>
<gene>
    <name evidence="3" type="ORF">PR001_g14112</name>
    <name evidence="2" type="ORF">PR002_g14758</name>
    <name evidence="4" type="ORF">PR003_g3123</name>
</gene>
<dbReference type="EMBL" id="QXFU01001038">
    <property type="protein sequence ID" value="KAE9012594.1"/>
    <property type="molecule type" value="Genomic_DNA"/>
</dbReference>
<evidence type="ECO:0000313" key="2">
    <source>
        <dbReference type="EMBL" id="KAE9012594.1"/>
    </source>
</evidence>
<dbReference type="EMBL" id="QXFV01000998">
    <property type="protein sequence ID" value="KAE9018534.1"/>
    <property type="molecule type" value="Genomic_DNA"/>
</dbReference>
<dbReference type="Proteomes" id="UP000435112">
    <property type="component" value="Unassembled WGS sequence"/>
</dbReference>
<evidence type="ECO:0000313" key="3">
    <source>
        <dbReference type="EMBL" id="KAE9018534.1"/>
    </source>
</evidence>
<protein>
    <submittedName>
        <fullName evidence="2">Uncharacterized protein</fullName>
    </submittedName>
</protein>
<evidence type="ECO:0000256" key="1">
    <source>
        <dbReference type="SAM" id="MobiDB-lite"/>
    </source>
</evidence>
<sequence length="91" mass="9281">MPRVRPLGGCALHACAALAHAAREELKKGLNAVGVWGNHRPDVRGEATWAPAADCRRVRDGTGVGRGGRRSGALGGVRAGSGGGLGYIQLV</sequence>
<keyword evidence="6" id="KW-1185">Reference proteome</keyword>
<evidence type="ECO:0000313" key="7">
    <source>
        <dbReference type="Proteomes" id="UP000435112"/>
    </source>
</evidence>
<dbReference type="AlphaFoldDB" id="A0A6A3L924"/>
<dbReference type="EMBL" id="QXFT01000105">
    <property type="protein sequence ID" value="KAE9354900.1"/>
    <property type="molecule type" value="Genomic_DNA"/>
</dbReference>
<organism evidence="2 7">
    <name type="scientific">Phytophthora rubi</name>
    <dbReference type="NCBI Taxonomy" id="129364"/>
    <lineage>
        <taxon>Eukaryota</taxon>
        <taxon>Sar</taxon>
        <taxon>Stramenopiles</taxon>
        <taxon>Oomycota</taxon>
        <taxon>Peronosporomycetes</taxon>
        <taxon>Peronosporales</taxon>
        <taxon>Peronosporaceae</taxon>
        <taxon>Phytophthora</taxon>
    </lineage>
</organism>
<reference evidence="5 7" key="1">
    <citation type="submission" date="2018-09" db="EMBL/GenBank/DDBJ databases">
        <title>Genomic investigation of the strawberry pathogen Phytophthora fragariae indicates pathogenicity is determined by transcriptional variation in three key races.</title>
        <authorList>
            <person name="Adams T.M."/>
            <person name="Armitage A.D."/>
            <person name="Sobczyk M.K."/>
            <person name="Bates H.J."/>
            <person name="Dunwell J.M."/>
            <person name="Nellist C.F."/>
            <person name="Harrison R.J."/>
        </authorList>
    </citation>
    <scope>NUCLEOTIDE SEQUENCE [LARGE SCALE GENOMIC DNA]</scope>
    <source>
        <strain evidence="3 5">SCRP249</strain>
        <strain evidence="2 7">SCRP324</strain>
        <strain evidence="4 6">SCRP333</strain>
    </source>
</reference>
<feature type="region of interest" description="Disordered" evidence="1">
    <location>
        <begin position="61"/>
        <end position="83"/>
    </location>
</feature>